<dbReference type="STRING" id="311334.SAMN05421846_112116"/>
<proteinExistence type="predicted"/>
<evidence type="ECO:0000313" key="2">
    <source>
        <dbReference type="Proteomes" id="UP000198869"/>
    </source>
</evidence>
<dbReference type="AlphaFoldDB" id="A0A1G8MY26"/>
<gene>
    <name evidence="1" type="ORF">SAMN05421846_112116</name>
</gene>
<dbReference type="OrthoDB" id="1150286at2"/>
<keyword evidence="2" id="KW-1185">Reference proteome</keyword>
<reference evidence="2" key="1">
    <citation type="submission" date="2016-10" db="EMBL/GenBank/DDBJ databases">
        <authorList>
            <person name="Varghese N."/>
            <person name="Submissions S."/>
        </authorList>
    </citation>
    <scope>NUCLEOTIDE SEQUENCE [LARGE SCALE GENOMIC DNA]</scope>
    <source>
        <strain evidence="2">DSM 17071</strain>
    </source>
</reference>
<dbReference type="RefSeq" id="WP_089860791.1">
    <property type="nucleotide sequence ID" value="NZ_FNDW01000012.1"/>
</dbReference>
<organism evidence="1 2">
    <name type="scientific">Chryseobacterium taeanense</name>
    <dbReference type="NCBI Taxonomy" id="311334"/>
    <lineage>
        <taxon>Bacteria</taxon>
        <taxon>Pseudomonadati</taxon>
        <taxon>Bacteroidota</taxon>
        <taxon>Flavobacteriia</taxon>
        <taxon>Flavobacteriales</taxon>
        <taxon>Weeksellaceae</taxon>
        <taxon>Chryseobacterium group</taxon>
        <taxon>Chryseobacterium</taxon>
    </lineage>
</organism>
<evidence type="ECO:0000313" key="1">
    <source>
        <dbReference type="EMBL" id="SDI72783.1"/>
    </source>
</evidence>
<protein>
    <submittedName>
        <fullName evidence="1">Uncharacterized protein</fullName>
    </submittedName>
</protein>
<name>A0A1G8MY26_9FLAO</name>
<accession>A0A1G8MY26</accession>
<dbReference type="Proteomes" id="UP000198869">
    <property type="component" value="Unassembled WGS sequence"/>
</dbReference>
<sequence length="228" mass="25941">MANATLNYEDYPAIGDVLIASFTRDQPEFVVYYKTMDAAYIAEFANAINAVRETASVLAKTEERKGVTRQLYNLADEINRKLLFLIDYSEDSGLETATLSAIRTKLTKRNIEGAIKDLRNILPYLQSKQSQLEEGDMPDGFLDYFPPLLPQMEAWNAEQISILSTRKALVEANAALFENAYSYISKISNRGKKIFKKTIRKDDYTISKLLTKIRTEAKARKNIKSEDQ</sequence>
<dbReference type="EMBL" id="FNDW01000012">
    <property type="protein sequence ID" value="SDI72783.1"/>
    <property type="molecule type" value="Genomic_DNA"/>
</dbReference>